<proteinExistence type="predicted"/>
<feature type="region of interest" description="Disordered" evidence="1">
    <location>
        <begin position="398"/>
        <end position="451"/>
    </location>
</feature>
<dbReference type="PROSITE" id="PS50179">
    <property type="entry name" value="VHS"/>
    <property type="match status" value="1"/>
</dbReference>
<feature type="compositionally biased region" description="Polar residues" evidence="1">
    <location>
        <begin position="952"/>
        <end position="964"/>
    </location>
</feature>
<organism evidence="3 4">
    <name type="scientific">Cutaneotrichosporon oleaginosum</name>
    <dbReference type="NCBI Taxonomy" id="879819"/>
    <lineage>
        <taxon>Eukaryota</taxon>
        <taxon>Fungi</taxon>
        <taxon>Dikarya</taxon>
        <taxon>Basidiomycota</taxon>
        <taxon>Agaricomycotina</taxon>
        <taxon>Tremellomycetes</taxon>
        <taxon>Trichosporonales</taxon>
        <taxon>Trichosporonaceae</taxon>
        <taxon>Cutaneotrichosporon</taxon>
    </lineage>
</organism>
<dbReference type="GO" id="GO:0043130">
    <property type="term" value="F:ubiquitin binding"/>
    <property type="evidence" value="ECO:0007669"/>
    <property type="project" value="InterPro"/>
</dbReference>
<evidence type="ECO:0000313" key="3">
    <source>
        <dbReference type="EMBL" id="KLT42746.1"/>
    </source>
</evidence>
<feature type="compositionally biased region" description="Polar residues" evidence="1">
    <location>
        <begin position="852"/>
        <end position="861"/>
    </location>
</feature>
<feature type="region of interest" description="Disordered" evidence="1">
    <location>
        <begin position="94"/>
        <end position="376"/>
    </location>
</feature>
<dbReference type="AlphaFoldDB" id="A0A0J0XNP1"/>
<dbReference type="GO" id="GO:0035091">
    <property type="term" value="F:phosphatidylinositol binding"/>
    <property type="evidence" value="ECO:0007669"/>
    <property type="project" value="InterPro"/>
</dbReference>
<name>A0A0J0XNP1_9TREE</name>
<dbReference type="SUPFAM" id="SSF48464">
    <property type="entry name" value="ENTH/VHS domain"/>
    <property type="match status" value="1"/>
</dbReference>
<dbReference type="InterPro" id="IPR002014">
    <property type="entry name" value="VHS_dom"/>
</dbReference>
<feature type="region of interest" description="Disordered" evidence="1">
    <location>
        <begin position="1"/>
        <end position="76"/>
    </location>
</feature>
<dbReference type="OrthoDB" id="10255964at2759"/>
<feature type="domain" description="VHS" evidence="2">
    <location>
        <begin position="492"/>
        <end position="611"/>
    </location>
</feature>
<feature type="compositionally biased region" description="Polar residues" evidence="1">
    <location>
        <begin position="319"/>
        <end position="332"/>
    </location>
</feature>
<dbReference type="GO" id="GO:0007034">
    <property type="term" value="P:vacuolar transport"/>
    <property type="evidence" value="ECO:0007669"/>
    <property type="project" value="UniProtKB-ARBA"/>
</dbReference>
<dbReference type="PANTHER" id="PTHR47789">
    <property type="entry name" value="LAS SEVENTEEN-BINDING PROTEIN 5"/>
    <property type="match status" value="1"/>
</dbReference>
<accession>A0A0J0XNP1</accession>
<feature type="compositionally biased region" description="Low complexity" evidence="1">
    <location>
        <begin position="1079"/>
        <end position="1089"/>
    </location>
</feature>
<dbReference type="GO" id="GO:0006897">
    <property type="term" value="P:endocytosis"/>
    <property type="evidence" value="ECO:0007669"/>
    <property type="project" value="InterPro"/>
</dbReference>
<keyword evidence="4" id="KW-1185">Reference proteome</keyword>
<dbReference type="Proteomes" id="UP000053611">
    <property type="component" value="Unassembled WGS sequence"/>
</dbReference>
<evidence type="ECO:0000259" key="2">
    <source>
        <dbReference type="PROSITE" id="PS50179"/>
    </source>
</evidence>
<feature type="compositionally biased region" description="Basic and acidic residues" evidence="1">
    <location>
        <begin position="628"/>
        <end position="642"/>
    </location>
</feature>
<feature type="compositionally biased region" description="Gly residues" evidence="1">
    <location>
        <begin position="289"/>
        <end position="308"/>
    </location>
</feature>
<feature type="compositionally biased region" description="Low complexity" evidence="1">
    <location>
        <begin position="192"/>
        <end position="206"/>
    </location>
</feature>
<dbReference type="RefSeq" id="XP_018279237.1">
    <property type="nucleotide sequence ID" value="XM_018420814.1"/>
</dbReference>
<feature type="compositionally biased region" description="Pro residues" evidence="1">
    <location>
        <begin position="25"/>
        <end position="37"/>
    </location>
</feature>
<feature type="region of interest" description="Disordered" evidence="1">
    <location>
        <begin position="614"/>
        <end position="696"/>
    </location>
</feature>
<evidence type="ECO:0000313" key="4">
    <source>
        <dbReference type="Proteomes" id="UP000053611"/>
    </source>
</evidence>
<dbReference type="PANTHER" id="PTHR47789:SF2">
    <property type="entry name" value="VHS DOMAIN-CONTAINING PROTEIN"/>
    <property type="match status" value="1"/>
</dbReference>
<gene>
    <name evidence="3" type="ORF">CC85DRAFT_259921</name>
</gene>
<feature type="region of interest" description="Disordered" evidence="1">
    <location>
        <begin position="845"/>
        <end position="889"/>
    </location>
</feature>
<feature type="compositionally biased region" description="Polar residues" evidence="1">
    <location>
        <begin position="414"/>
        <end position="424"/>
    </location>
</feature>
<dbReference type="GO" id="GO:0007015">
    <property type="term" value="P:actin filament organization"/>
    <property type="evidence" value="ECO:0007669"/>
    <property type="project" value="InterPro"/>
</dbReference>
<dbReference type="InterPro" id="IPR045007">
    <property type="entry name" value="LSB5"/>
</dbReference>
<feature type="region of interest" description="Disordered" evidence="1">
    <location>
        <begin position="905"/>
        <end position="1049"/>
    </location>
</feature>
<feature type="compositionally biased region" description="Basic and acidic residues" evidence="1">
    <location>
        <begin position="344"/>
        <end position="372"/>
    </location>
</feature>
<dbReference type="STRING" id="879819.A0A0J0XNP1"/>
<dbReference type="EMBL" id="KQ087202">
    <property type="protein sequence ID" value="KLT42746.1"/>
    <property type="molecule type" value="Genomic_DNA"/>
</dbReference>
<sequence>MADGLGGSRLKKLFRNSKPTGIDPLPIPDSLPPPPSAPLQQPQPSRIHHDPTRRRHLVNNNSNVTPFPVDVGRHHSHQLPLDDAAASAAANMTPTSVTPLHGSAAAPPVPPPPRPSRDTRAPPQTHTPTLAEIQAMQQANPYDDNDHPAPIYASRSRRGTDSSSIDGWLAGAQSQRALQLANAPGPEPPYASPYGSQQPTPPSSQQHFYSLPPGARPPSPTAYGASTPPARVSHMSQNSLHSIPTLPPPPPPPGPGPGYGADLDAYAPSRTRGYSSASQSGRGSDHEGGGGALGTAVGGLGGGPGHLGGMLNKPREPTQTRTSPLVQSYSSDMSKPQPMLPEPPKPKKEKQSFWKRVGDRKSKDAKEAKNKDSTFAALDRVPSPFLTQFPQASMENVARPSGDEFTEGSIHGQPPQSVHGNAQPPSIHGAPCAPSALGHASSTGHGFEDSRLRSRGLDLNLHLRRDDGPEDDDVSSAVRRLCSTRGTTFPDVLELCDRINGSEHNDAVGREAARSIRKVFKNGTDSERRMASRVWLIAMGNISAKDFHRHATSRKLLDTIERILKQKADPPVSQSTYKTTMEIVSGVTYTYHANRSCEHLLELWNKVKRPGDPEFGTPLPDDYLPITPEHRRPRDDRQERTEFPLPVITSMAPGQRSPLPSPAPSVLSRPASEPLSRGKHSARGPGGSPPQLGGVPYSVLPDHDDDMRRLFDECNRALATANKLHEACVFTRPDNFEANVLLHEMQRKALKKLESLNSQMGWAQSEAEKSRRVADSIPRAEQGTLATPEESALEILLKAHSHLSDTLREYDDLSERCIEERQMREVQERSKTDTRMDRRQQMDMLAAPNEGLATTSRSPSPSRAGKALPDTGRSPRTTDSGHGHSSHGSHVDAMAAHVAALTLEPKRSRSPSPGRSLPMPPKIGAGQSPPRSGSPLGRGARVPGPRPLPNPGAQQFRSVNSNPNLVLAANEHGSRASFARDGSGSSGEIPTSNGNAAVAGGEEGIPRPSRKALGKRRAVPDEDNDFDPNEMFLGGAPKKTSDAASDHSVTADEVYLAKPIEYAYDAWAEAMQREKEEAAAAAAAKNAPASTPVRSPATPTLSAPVVSAR</sequence>
<feature type="compositionally biased region" description="Pro residues" evidence="1">
    <location>
        <begin position="245"/>
        <end position="256"/>
    </location>
</feature>
<dbReference type="GeneID" id="28981417"/>
<dbReference type="GO" id="GO:0030479">
    <property type="term" value="C:actin cortical patch"/>
    <property type="evidence" value="ECO:0007669"/>
    <property type="project" value="TreeGrafter"/>
</dbReference>
<evidence type="ECO:0000256" key="1">
    <source>
        <dbReference type="SAM" id="MobiDB-lite"/>
    </source>
</evidence>
<dbReference type="Gene3D" id="1.25.40.90">
    <property type="match status" value="1"/>
</dbReference>
<feature type="region of interest" description="Disordered" evidence="1">
    <location>
        <begin position="1077"/>
        <end position="1109"/>
    </location>
</feature>
<reference evidence="3 4" key="1">
    <citation type="submission" date="2015-03" db="EMBL/GenBank/DDBJ databases">
        <title>Genomics and transcriptomics of the oil-accumulating basidiomycete yeast T. oleaginosus allow insights into substrate utilization and the diverse evolutionary trajectories of mating systems in fungi.</title>
        <authorList>
            <consortium name="DOE Joint Genome Institute"/>
            <person name="Kourist R."/>
            <person name="Kracht O."/>
            <person name="Bracharz F."/>
            <person name="Lipzen A."/>
            <person name="Nolan M."/>
            <person name="Ohm R."/>
            <person name="Grigoriev I."/>
            <person name="Sun S."/>
            <person name="Heitman J."/>
            <person name="Bruck T."/>
            <person name="Nowrousian M."/>
        </authorList>
    </citation>
    <scope>NUCLEOTIDE SEQUENCE [LARGE SCALE GENOMIC DNA]</scope>
    <source>
        <strain evidence="3 4">IBC0246</strain>
    </source>
</reference>
<dbReference type="InterPro" id="IPR008942">
    <property type="entry name" value="ENTH_VHS"/>
</dbReference>
<feature type="compositionally biased region" description="Basic residues" evidence="1">
    <location>
        <begin position="1008"/>
        <end position="1017"/>
    </location>
</feature>
<protein>
    <recommendedName>
        <fullName evidence="2">VHS domain-containing protein</fullName>
    </recommendedName>
</protein>
<dbReference type="GO" id="GO:0051666">
    <property type="term" value="P:actin cortical patch localization"/>
    <property type="evidence" value="ECO:0007669"/>
    <property type="project" value="TreeGrafter"/>
</dbReference>